<comment type="caution">
    <text evidence="1">The sequence shown here is derived from an EMBL/GenBank/DDBJ whole genome shotgun (WGS) entry which is preliminary data.</text>
</comment>
<dbReference type="Proteomes" id="UP001243330">
    <property type="component" value="Unassembled WGS sequence"/>
</dbReference>
<evidence type="ECO:0000313" key="1">
    <source>
        <dbReference type="EMBL" id="KAK1855871.1"/>
    </source>
</evidence>
<gene>
    <name evidence="1" type="ORF">CCHR01_01421</name>
</gene>
<dbReference type="EMBL" id="JAQOWY010000015">
    <property type="protein sequence ID" value="KAK1855871.1"/>
    <property type="molecule type" value="Genomic_DNA"/>
</dbReference>
<name>A0AAD9ETA3_9PEZI</name>
<reference evidence="1" key="1">
    <citation type="submission" date="2023-01" db="EMBL/GenBank/DDBJ databases">
        <title>Colletotrichum chrysophilum M932 genome sequence.</title>
        <authorList>
            <person name="Baroncelli R."/>
        </authorList>
    </citation>
    <scope>NUCLEOTIDE SEQUENCE</scope>
    <source>
        <strain evidence="1">M932</strain>
    </source>
</reference>
<evidence type="ECO:0000313" key="2">
    <source>
        <dbReference type="Proteomes" id="UP001243330"/>
    </source>
</evidence>
<dbReference type="AlphaFoldDB" id="A0AAD9ETA3"/>
<proteinExistence type="predicted"/>
<protein>
    <submittedName>
        <fullName evidence="1">Uncharacterized protein</fullName>
    </submittedName>
</protein>
<accession>A0AAD9ETA3</accession>
<keyword evidence="2" id="KW-1185">Reference proteome</keyword>
<organism evidence="1 2">
    <name type="scientific">Colletotrichum chrysophilum</name>
    <dbReference type="NCBI Taxonomy" id="1836956"/>
    <lineage>
        <taxon>Eukaryota</taxon>
        <taxon>Fungi</taxon>
        <taxon>Dikarya</taxon>
        <taxon>Ascomycota</taxon>
        <taxon>Pezizomycotina</taxon>
        <taxon>Sordariomycetes</taxon>
        <taxon>Hypocreomycetidae</taxon>
        <taxon>Glomerellales</taxon>
        <taxon>Glomerellaceae</taxon>
        <taxon>Colletotrichum</taxon>
        <taxon>Colletotrichum gloeosporioides species complex</taxon>
    </lineage>
</organism>
<sequence>MEESIVASISDSYQRLAADPGLLLAPDDFVSGRKRDSAGLWAAEKVPSCEIELQKCFFSPQEFINKSH</sequence>